<feature type="transmembrane region" description="Helical" evidence="1">
    <location>
        <begin position="29"/>
        <end position="48"/>
    </location>
</feature>
<gene>
    <name evidence="3" type="ORF">RZS28_07500</name>
</gene>
<organism evidence="3 4">
    <name type="scientific">Methylocapsa polymorpha</name>
    <dbReference type="NCBI Taxonomy" id="3080828"/>
    <lineage>
        <taxon>Bacteria</taxon>
        <taxon>Pseudomonadati</taxon>
        <taxon>Pseudomonadota</taxon>
        <taxon>Alphaproteobacteria</taxon>
        <taxon>Hyphomicrobiales</taxon>
        <taxon>Beijerinckiaceae</taxon>
        <taxon>Methylocapsa</taxon>
    </lineage>
</organism>
<dbReference type="Proteomes" id="UP001626536">
    <property type="component" value="Chromosome"/>
</dbReference>
<keyword evidence="1" id="KW-0812">Transmembrane</keyword>
<keyword evidence="1" id="KW-0472">Membrane</keyword>
<evidence type="ECO:0000313" key="4">
    <source>
        <dbReference type="Proteomes" id="UP001626536"/>
    </source>
</evidence>
<feature type="domain" description="Cytochrome c oxidase subunit IV bacterial aa3 type" evidence="2">
    <location>
        <begin position="15"/>
        <end position="48"/>
    </location>
</feature>
<reference evidence="3 4" key="1">
    <citation type="submission" date="2023-10" db="EMBL/GenBank/DDBJ databases">
        <title>Novel methanotroph of the genus Methylocapsa from a subarctic wetland.</title>
        <authorList>
            <person name="Belova S.E."/>
            <person name="Oshkin I.Y."/>
            <person name="Miroshnikov K."/>
            <person name="Dedysh S.N."/>
        </authorList>
    </citation>
    <scope>NUCLEOTIDE SEQUENCE [LARGE SCALE GENOMIC DNA]</scope>
    <source>
        <strain evidence="3 4">RX1</strain>
    </source>
</reference>
<dbReference type="SUPFAM" id="SSF81469">
    <property type="entry name" value="Bacterial aa3 type cytochrome c oxidase subunit IV"/>
    <property type="match status" value="1"/>
</dbReference>
<dbReference type="Pfam" id="PF07835">
    <property type="entry name" value="COX4_pro_2"/>
    <property type="match status" value="1"/>
</dbReference>
<proteinExistence type="predicted"/>
<name>A0ABZ0HXI9_9HYPH</name>
<evidence type="ECO:0000259" key="2">
    <source>
        <dbReference type="Pfam" id="PF07835"/>
    </source>
</evidence>
<accession>A0ABZ0HXI9</accession>
<keyword evidence="4" id="KW-1185">Reference proteome</keyword>
<dbReference type="Gene3D" id="1.20.5.160">
    <property type="entry name" value="Bacterial aa3 type cytochrome c oxidase subunit IV"/>
    <property type="match status" value="1"/>
</dbReference>
<dbReference type="RefSeq" id="WP_407340702.1">
    <property type="nucleotide sequence ID" value="NZ_CP136862.1"/>
</dbReference>
<protein>
    <submittedName>
        <fullName evidence="3">Aa3-type cytochrome c oxidase subunit IV</fullName>
    </submittedName>
</protein>
<keyword evidence="1" id="KW-1133">Transmembrane helix</keyword>
<dbReference type="EMBL" id="CP136862">
    <property type="protein sequence ID" value="WOJ91114.1"/>
    <property type="molecule type" value="Genomic_DNA"/>
</dbReference>
<sequence>MAEDHAHPAGQTDADFAEHEKTYHLFLQLVKYTVIGVAALLALLAFFLG</sequence>
<evidence type="ECO:0000313" key="3">
    <source>
        <dbReference type="EMBL" id="WOJ91114.1"/>
    </source>
</evidence>
<dbReference type="InterPro" id="IPR036596">
    <property type="entry name" value="Cyt-C_aa3_sf"/>
</dbReference>
<dbReference type="InterPro" id="IPR012422">
    <property type="entry name" value="Cyt_c_oxidase_su4_bac-aa3"/>
</dbReference>
<evidence type="ECO:0000256" key="1">
    <source>
        <dbReference type="SAM" id="Phobius"/>
    </source>
</evidence>